<evidence type="ECO:0000259" key="7">
    <source>
        <dbReference type="Pfam" id="PF01593"/>
    </source>
</evidence>
<accession>A0A8C8A491</accession>
<dbReference type="PANTHER" id="PTHR10742:SF342">
    <property type="entry name" value="AMINE OXIDASE"/>
    <property type="match status" value="1"/>
</dbReference>
<comment type="cofactor">
    <cofactor evidence="1 6">
        <name>FAD</name>
        <dbReference type="ChEBI" id="CHEBI:57692"/>
    </cofactor>
</comment>
<evidence type="ECO:0000313" key="9">
    <source>
        <dbReference type="Proteomes" id="UP000694383"/>
    </source>
</evidence>
<dbReference type="GeneTree" id="ENSGT00940000160928"/>
<dbReference type="PRINTS" id="PR00757">
    <property type="entry name" value="AMINEOXDASEF"/>
</dbReference>
<reference evidence="8" key="1">
    <citation type="submission" date="2025-08" db="UniProtKB">
        <authorList>
            <consortium name="Ensembl"/>
        </authorList>
    </citation>
    <scope>IDENTIFICATION</scope>
</reference>
<dbReference type="PANTHER" id="PTHR10742">
    <property type="entry name" value="FLAVIN MONOAMINE OXIDASE"/>
    <property type="match status" value="1"/>
</dbReference>
<protein>
    <recommendedName>
        <fullName evidence="6">Amine oxidase</fullName>
        <ecNumber evidence="6">1.4.3.-</ecNumber>
    </recommendedName>
</protein>
<feature type="domain" description="Amine oxidase" evidence="7">
    <location>
        <begin position="130"/>
        <end position="557"/>
    </location>
</feature>
<feature type="transmembrane region" description="Helical" evidence="6">
    <location>
        <begin position="41"/>
        <end position="67"/>
    </location>
</feature>
<keyword evidence="6" id="KW-0812">Transmembrane</keyword>
<feature type="binding site" evidence="5">
    <location>
        <position position="177"/>
    </location>
    <ligand>
        <name>substrate</name>
    </ligand>
</feature>
<name>A0A8C8A491_9TELE</name>
<evidence type="ECO:0000256" key="5">
    <source>
        <dbReference type="PIRSR" id="PIRSR601613-1"/>
    </source>
</evidence>
<keyword evidence="4 6" id="KW-0560">Oxidoreductase</keyword>
<dbReference type="Gene3D" id="1.10.405.10">
    <property type="entry name" value="Guanine Nucleotide Dissociation Inhibitor, domain 1"/>
    <property type="match status" value="1"/>
</dbReference>
<dbReference type="SUPFAM" id="SSF51905">
    <property type="entry name" value="FAD/NAD(P)-binding domain"/>
    <property type="match status" value="1"/>
</dbReference>
<evidence type="ECO:0000256" key="4">
    <source>
        <dbReference type="ARBA" id="ARBA00023002"/>
    </source>
</evidence>
<dbReference type="InterPro" id="IPR050281">
    <property type="entry name" value="Flavin_monoamine_oxidase"/>
</dbReference>
<evidence type="ECO:0000256" key="2">
    <source>
        <dbReference type="ARBA" id="ARBA00022630"/>
    </source>
</evidence>
<keyword evidence="6" id="KW-0472">Membrane</keyword>
<evidence type="ECO:0000313" key="8">
    <source>
        <dbReference type="Ensembl" id="ENSOSIP00000049607.1"/>
    </source>
</evidence>
<dbReference type="FunFam" id="3.50.50.60:FF:000450">
    <property type="entry name" value="Amine oxidase"/>
    <property type="match status" value="1"/>
</dbReference>
<sequence>MASFKLRCLLCKYLQTCCESLSIDETFRLLLLRFVYAKNEILPVILIFCGTTFFFLLSLVLILFPLLKLIISVIVYKGCVTQPLHTFFKLKTTLQDCLNDTDYELLHETLDKGLPKTDKTYHVAIVGAGMAGLTTAKLLEDAGYKVTILEASERVGGRVHTYRNEKEGWYVDLGAMRIPSTHQILLSLVKKLNLNTTKFIMDDNETFYFVNGEKIKTRLVKNNPCLLNYNIPPPKCNKSAHDILDESLTAVKDIVSTKGCMEALKMFDHYTVKEYFIKEAKLDTETIRMLGDVLNENAIMSLALSEMIYFTQGLTGGTDRIPTALKNTLTKTEVILNATVKEIDQTLNEVTLKYQLNQEIKSLQADAVLVTTTAKAALLMDFKPPLSTNKVEAMRSIQYGSSTKVVLTFSEKFWERDGIKGGKSVTDRASRFIYYPSHTFPDNNRTGVLLASYTWAEDSQFLLGMNDTQLQDLVMRDLVEIHGDHVRSLLTGMVVKKWSLDSYSLGAFALFGPYQHLQYASELFKREGRIHFAGEHTAFPHAWIETAMKSAIRAAINIANQAESVPNNHEIRDEL</sequence>
<keyword evidence="9" id="KW-1185">Reference proteome</keyword>
<dbReference type="SUPFAM" id="SSF54373">
    <property type="entry name" value="FAD-linked reductases, C-terminal domain"/>
    <property type="match status" value="1"/>
</dbReference>
<dbReference type="Ensembl" id="ENSOSIT00000052111.1">
    <property type="protein sequence ID" value="ENSOSIP00000049607.1"/>
    <property type="gene ID" value="ENSOSIG00000023216.1"/>
</dbReference>
<dbReference type="InterPro" id="IPR002937">
    <property type="entry name" value="Amino_oxidase"/>
</dbReference>
<dbReference type="InterPro" id="IPR001613">
    <property type="entry name" value="Flavin_amine_oxidase"/>
</dbReference>
<feature type="binding site" evidence="5">
    <location>
        <position position="535"/>
    </location>
    <ligand>
        <name>FAD</name>
        <dbReference type="ChEBI" id="CHEBI:57692"/>
    </ligand>
</feature>
<feature type="binding site" evidence="5">
    <location>
        <position position="340"/>
    </location>
    <ligand>
        <name>FAD</name>
        <dbReference type="ChEBI" id="CHEBI:57692"/>
    </ligand>
</feature>
<feature type="binding site" evidence="5">
    <location>
        <begin position="150"/>
        <end position="151"/>
    </location>
    <ligand>
        <name>FAD</name>
        <dbReference type="ChEBI" id="CHEBI:57692"/>
    </ligand>
</feature>
<dbReference type="EC" id="1.4.3.-" evidence="6"/>
<keyword evidence="3 6" id="KW-0274">FAD</keyword>
<evidence type="ECO:0000256" key="6">
    <source>
        <dbReference type="RuleBase" id="RU362067"/>
    </source>
</evidence>
<dbReference type="Gene3D" id="3.90.660.10">
    <property type="match status" value="1"/>
</dbReference>
<dbReference type="Proteomes" id="UP000694383">
    <property type="component" value="Unplaced"/>
</dbReference>
<organism evidence="8 9">
    <name type="scientific">Oryzias sinensis</name>
    <name type="common">Chinese medaka</name>
    <dbReference type="NCBI Taxonomy" id="183150"/>
    <lineage>
        <taxon>Eukaryota</taxon>
        <taxon>Metazoa</taxon>
        <taxon>Chordata</taxon>
        <taxon>Craniata</taxon>
        <taxon>Vertebrata</taxon>
        <taxon>Euteleostomi</taxon>
        <taxon>Actinopterygii</taxon>
        <taxon>Neopterygii</taxon>
        <taxon>Teleostei</taxon>
        <taxon>Neoteleostei</taxon>
        <taxon>Acanthomorphata</taxon>
        <taxon>Ovalentaria</taxon>
        <taxon>Atherinomorphae</taxon>
        <taxon>Beloniformes</taxon>
        <taxon>Adrianichthyidae</taxon>
        <taxon>Oryziinae</taxon>
        <taxon>Oryzias</taxon>
    </lineage>
</organism>
<keyword evidence="6" id="KW-1133">Transmembrane helix</keyword>
<feature type="binding site" evidence="5">
    <location>
        <begin position="174"/>
        <end position="177"/>
    </location>
    <ligand>
        <name>FAD</name>
        <dbReference type="ChEBI" id="CHEBI:57692"/>
    </ligand>
</feature>
<dbReference type="Gene3D" id="3.50.50.60">
    <property type="entry name" value="FAD/NAD(P)-binding domain"/>
    <property type="match status" value="1"/>
</dbReference>
<dbReference type="GO" id="GO:0001716">
    <property type="term" value="F:L-amino-acid oxidase activity"/>
    <property type="evidence" value="ECO:0007669"/>
    <property type="project" value="TreeGrafter"/>
</dbReference>
<dbReference type="GO" id="GO:0009063">
    <property type="term" value="P:amino acid catabolic process"/>
    <property type="evidence" value="ECO:0007669"/>
    <property type="project" value="TreeGrafter"/>
</dbReference>
<comment type="similarity">
    <text evidence="6">Belongs to the flavin monoamine oxidase family.</text>
</comment>
<evidence type="ECO:0000256" key="3">
    <source>
        <dbReference type="ARBA" id="ARBA00022827"/>
    </source>
</evidence>
<reference evidence="8" key="2">
    <citation type="submission" date="2025-09" db="UniProtKB">
        <authorList>
            <consortium name="Ensembl"/>
        </authorList>
    </citation>
    <scope>IDENTIFICATION</scope>
</reference>
<proteinExistence type="inferred from homology"/>
<evidence type="ECO:0000256" key="1">
    <source>
        <dbReference type="ARBA" id="ARBA00001974"/>
    </source>
</evidence>
<keyword evidence="2 6" id="KW-0285">Flavoprotein</keyword>
<dbReference type="AlphaFoldDB" id="A0A8C8A491"/>
<dbReference type="InterPro" id="IPR036188">
    <property type="entry name" value="FAD/NAD-bd_sf"/>
</dbReference>
<dbReference type="Pfam" id="PF01593">
    <property type="entry name" value="Amino_oxidase"/>
    <property type="match status" value="1"/>
</dbReference>